<dbReference type="AlphaFoldDB" id="A0AAW3XQL0"/>
<proteinExistence type="predicted"/>
<dbReference type="Proteomes" id="UP000613022">
    <property type="component" value="Unassembled WGS sequence"/>
</dbReference>
<sequence length="125" mass="14577">MDNLKHGKNELGEYFLLPLNKKLYSREAIMKTCYSFTDDFFIHAVKSENEDVGIYIYQKNDSVNDMNTVAKRFLHLLHENQMRQIIHDETSALHEEIVRKAFSPAAVFVEKRVQADTQDILKSVV</sequence>
<evidence type="ECO:0000313" key="2">
    <source>
        <dbReference type="Proteomes" id="UP000613022"/>
    </source>
</evidence>
<dbReference type="NCBIfam" id="TIGR03976">
    <property type="entry name" value="chp_LLNDYxLRE"/>
    <property type="match status" value="1"/>
</dbReference>
<comment type="caution">
    <text evidence="1">The sequence shown here is derived from an EMBL/GenBank/DDBJ whole genome shotgun (WGS) entry which is preliminary data.</text>
</comment>
<gene>
    <name evidence="1" type="primary">hxsD</name>
    <name evidence="1" type="ORF">H9R40_24235</name>
</gene>
<organism evidence="1 2">
    <name type="scientific">Enterobacter kobei</name>
    <dbReference type="NCBI Taxonomy" id="208224"/>
    <lineage>
        <taxon>Bacteria</taxon>
        <taxon>Pseudomonadati</taxon>
        <taxon>Pseudomonadota</taxon>
        <taxon>Gammaproteobacteria</taxon>
        <taxon>Enterobacterales</taxon>
        <taxon>Enterobacteriaceae</taxon>
        <taxon>Enterobacter</taxon>
        <taxon>Enterobacter cloacae complex</taxon>
    </lineage>
</organism>
<dbReference type="EMBL" id="JACSEP010000117">
    <property type="protein sequence ID" value="MBC6326245.1"/>
    <property type="molecule type" value="Genomic_DNA"/>
</dbReference>
<dbReference type="GeneID" id="93155070"/>
<reference evidence="1" key="1">
    <citation type="submission" date="2020-08" db="EMBL/GenBank/DDBJ databases">
        <title>Distribution of Beta-Lactamase Producing Gram-Negative Bacterial Isolates in Isabela River of Santo Domingo, Dominican Republic.</title>
        <authorList>
            <person name="Calderon V."/>
            <person name="Del Rosario C."/>
            <person name="Duarte A."/>
            <person name="Bonnelly R."/>
            <person name="Barauna R."/>
            <person name="Ramos R.T."/>
            <person name="Perdomo O.P."/>
            <person name="Rodriguez De Francisco L.E."/>
            <person name="Franco De Los Santos E.F."/>
        </authorList>
    </citation>
    <scope>NUCLEOTIDE SEQUENCE</scope>
    <source>
        <strain evidence="1">INTEC_BI4_1.1</strain>
    </source>
</reference>
<name>A0AAW3XQL0_9ENTR</name>
<dbReference type="RefSeq" id="WP_045269511.1">
    <property type="nucleotide sequence ID" value="NZ_AP022498.1"/>
</dbReference>
<protein>
    <submittedName>
        <fullName evidence="1">His-Xaa-Ser system protein HxsD</fullName>
    </submittedName>
</protein>
<accession>A0AAW3XQL0</accession>
<evidence type="ECO:0000313" key="1">
    <source>
        <dbReference type="EMBL" id="MBC6326245.1"/>
    </source>
</evidence>
<dbReference type="InterPro" id="IPR023974">
    <property type="entry name" value="HxsD"/>
</dbReference>